<dbReference type="SMART" id="SM00225">
    <property type="entry name" value="BTB"/>
    <property type="match status" value="1"/>
</dbReference>
<evidence type="ECO:0000256" key="9">
    <source>
        <dbReference type="ARBA" id="ARBA00023136"/>
    </source>
</evidence>
<dbReference type="Pfam" id="PF25570">
    <property type="entry name" value="TPR_DENND3"/>
    <property type="match status" value="1"/>
</dbReference>
<evidence type="ECO:0000256" key="11">
    <source>
        <dbReference type="PROSITE-ProRule" id="PRU00221"/>
    </source>
</evidence>
<sequence>MTPLDLWLSRSIPMCLLLQSLVLMALCFPSASMCPKGCACQHADHPLHGLNVTCSLSRLREIPPDLPLDTVLLQLDRNHIQAVPDRAFQGLRALRRLNLSHNAVETLGEGAFAGLEASLEVLDLSHNRIVSVHKDAFTRLKARVLVHDNPWHCDCALQQALGGMAHNHEAAARVLCRSSELRDQEGRPFLAVDTDLCNLAHRTTDYAMLVTMFGWFAMVISYVVYYVRQNQEDARRHLEYLKSLPSKPRKPDEPEDITTVVKFIVKSCFWAMLRVRLQSSYRSGGGGGGRDPAESCATSLLREGYVRLCNRPCERHIAAVGLLTVRSLERMCCGEHPDLLNHSEGVEIFSCWQKKDKSTVGMAEGLYYLLGLGPPSLAVDRLQGILCDVILVVQGKHILAHRVVLAAASHFFNLMFTTNMMEATNHEVELGGAEPEIIELLVEFVYTARISVNSNNVQSLLNAANQYQIEPVKKMCVDFLKEQVDATNCLGISALAECLNCPELKTAADEFIYQHFTDVYKLDEFLQLDVKQVTHLLHQDTLTVRAEDQIYDAAVRWLKYDVLNRQQYIVDILSTVRFPLVSKNFLSKTVQAEPLIQDNPECLKMVIGGMRYHLLSPEDREELGESSRPRRKKHDYRIALFGGSQPQSCRYFNPKMSSCPGAYSVLSFQDYSWTDIRCPFEKRRDAAAVFWDNVVYILGGSQLFPIKRMDCYNVVKDSWYSKLGPPNPRDSLAACASKGKIYTSGGSEVGSSALNLFECYDTRTETWQDKPSMLQPRCSHGSVEAAGRIYVCGGSLGNNVSGRVLNNCEVYDPNTEEWRVLCGMREARKNHGLVVVNSRIYAVGGQNSLGGLDSVEYYEIGSNEWKMAAPMPWRGVTVKCAAVGPVIYVLAGFQGVGRLGHIMEYHTETDKWVTSSKERAFPVTSCLICVADTCGANEEDMSCFPEPAAPPPSSSSSSSSSAPSGNAQRLATVLLMADNIPSGLLEACVVVGASTDCLRELCQGKEKASSLLEAEVLQVHAPPFVAEESVTDGHAPAFSRAQKRRSFLKKKKERPAVSGKNGTKNNIPDIHIADDLSVPKDIDLIALPQLCFPGGLRVASENQEDSYHFLVFTDVFGNQTHGVVVQHYKPIQFSLDIVAYQNGHRSSKAPRLYTPFGICVISKYPYYNALRDCLSSFLVQLKTCRMSDFDEQVKEFSAKLALVPIPPPGHLQVAFRLKPLQIVLPPREDMDWPVVDLDLHLPFLCFRPEQILQVISSILTEQKVVFLSSDWARLTLVAECFMLYIRPLRWQHPFVPVLSHEMLDFLMAPTAYLMGCHLDHLTEVVEEIEDLVLIDIDDGTVTSSCAAGLPEMPVTASLCFKRQVEGLQLHYDLEMCRQGSSTDLWELRAHRRQWQQKLNSDILSVTLELIVNIFRDVHNHLNYEHRVFNNEEYLKSQEPTDQQFYQKVLETHIFHSFLRDRLNRKMDTFTRMEIKTRPEAYRLRTMSDAPRRPTMQEMARKRMSPDIRLRLGMSLPNLLEDPPFLAGPFHHLSFKKNPLLNDKSITCRPDFRLPARPVKTFKLPEFPPPLAYHYVQNYYCELIGLLSKAIDVATPDDSALLARYYYLRGLVNSVTGKRLEALTDFQSLHRTDMDVFPADMVASLVASLQPDERVAAMQRPELKRLISQAQRSSGGQAQPNDDDDSVKRFELPRTHMHLEDFVRRVQESGMAKDTSTIRRLFDALTVGQQKQVDPEVFRIFYTIWKETEAVAQEVDLPAAVLERLEPNECVYKLSSSVKTSHGVGKIALTQRRLFLLTEGRPGYVDVTWFRDIEVGPGSEDLLCTFAVDEDSLSEDQDQAEEGDVRGEPENRMRAVAPDDQGDVGREKNGRRTQVPIMVPKTTSETLKHKINPCLDLTSPQAVDILFYTPGQLGMASAAAGGGHPKLWCALSDGTVVVFDAATWSIQQNCIRVGSSRLNCMLGVEEQQLWIGSQDSIIYIINTHSMSCNKQLREHRAEVTSLALEDSHVVAYSSSAEGTVIVWDVATLQVRRHFRLACDRLHSIQLLDGRLWCCAQDSVMEVRRNGTVHRRMALPDHLRVCPSSYTSFLVLNEREQVWTGCAEASELCVWHLGDLSRPFNRIQLPESSGVICMIRVKNQIWVGCNGPGGGKSRGKIYVVDTERHRVEKELMAHSDSVQTLCSAEDRYVLSGAAGQDGKIAIWKMELGYCKSLRRYNTQGMEWVVAPGDTTLLRNSEKNNGSETLYMLHALYLRN</sequence>
<dbReference type="PANTHER" id="PTHR12296">
    <property type="entry name" value="DENN DOMAIN-CONTAINING PROTEIN 4"/>
    <property type="match status" value="1"/>
</dbReference>
<dbReference type="InterPro" id="IPR011047">
    <property type="entry name" value="Quinoprotein_ADH-like_sf"/>
</dbReference>
<comment type="similarity">
    <text evidence="10">Belongs to the LRRC3 family.</text>
</comment>
<dbReference type="SMART" id="SM00320">
    <property type="entry name" value="WD40"/>
    <property type="match status" value="2"/>
</dbReference>
<name>A0AAD9DL40_9TELE</name>
<keyword evidence="5 13" id="KW-0812">Transmembrane</keyword>
<dbReference type="PROSITE" id="PS50097">
    <property type="entry name" value="BTB"/>
    <property type="match status" value="1"/>
</dbReference>
<dbReference type="GO" id="GO:0032483">
    <property type="term" value="P:regulation of Rab protein signal transduction"/>
    <property type="evidence" value="ECO:0007669"/>
    <property type="project" value="TreeGrafter"/>
</dbReference>
<accession>A0AAD9DL40</accession>
<dbReference type="PROSITE" id="PS51450">
    <property type="entry name" value="LRR"/>
    <property type="match status" value="1"/>
</dbReference>
<dbReference type="Gene3D" id="3.30.450.200">
    <property type="match status" value="1"/>
</dbReference>
<dbReference type="InterPro" id="IPR032675">
    <property type="entry name" value="LRR_dom_sf"/>
</dbReference>
<evidence type="ECO:0000259" key="15">
    <source>
        <dbReference type="PROSITE" id="PS50097"/>
    </source>
</evidence>
<dbReference type="FunFam" id="3.80.10.10:FF:000069">
    <property type="entry name" value="leucine-rich repeat-containing protein 3B"/>
    <property type="match status" value="1"/>
</dbReference>
<keyword evidence="2" id="KW-0880">Kelch repeat</keyword>
<dbReference type="GO" id="GO:0016020">
    <property type="term" value="C:membrane"/>
    <property type="evidence" value="ECO:0007669"/>
    <property type="project" value="UniProtKB-SubCell"/>
</dbReference>
<feature type="signal peptide" evidence="14">
    <location>
        <begin position="1"/>
        <end position="32"/>
    </location>
</feature>
<feature type="region of interest" description="Disordered" evidence="12">
    <location>
        <begin position="1667"/>
        <end position="1686"/>
    </location>
</feature>
<evidence type="ECO:0000313" key="18">
    <source>
        <dbReference type="Proteomes" id="UP001239994"/>
    </source>
</evidence>
<feature type="compositionally biased region" description="Low complexity" evidence="12">
    <location>
        <begin position="954"/>
        <end position="964"/>
    </location>
</feature>
<dbReference type="Gene3D" id="3.80.10.10">
    <property type="entry name" value="Ribonuclease Inhibitor"/>
    <property type="match status" value="1"/>
</dbReference>
<feature type="compositionally biased region" description="Low complexity" evidence="12">
    <location>
        <begin position="1667"/>
        <end position="1678"/>
    </location>
</feature>
<feature type="transmembrane region" description="Helical" evidence="13">
    <location>
        <begin position="206"/>
        <end position="227"/>
    </location>
</feature>
<evidence type="ECO:0000256" key="12">
    <source>
        <dbReference type="SAM" id="MobiDB-lite"/>
    </source>
</evidence>
<dbReference type="InterPro" id="IPR001611">
    <property type="entry name" value="Leu-rich_rpt"/>
</dbReference>
<dbReference type="InterPro" id="IPR000210">
    <property type="entry name" value="BTB/POZ_dom"/>
</dbReference>
<dbReference type="SMART" id="SM00799">
    <property type="entry name" value="DENN"/>
    <property type="match status" value="1"/>
</dbReference>
<dbReference type="Pfam" id="PF00651">
    <property type="entry name" value="BTB"/>
    <property type="match status" value="1"/>
</dbReference>
<dbReference type="SMART" id="SM00801">
    <property type="entry name" value="dDENN"/>
    <property type="match status" value="1"/>
</dbReference>
<dbReference type="InterPro" id="IPR031815">
    <property type="entry name" value="DUF5074"/>
</dbReference>
<dbReference type="SMART" id="SM00875">
    <property type="entry name" value="BACK"/>
    <property type="match status" value="1"/>
</dbReference>
<dbReference type="InterPro" id="IPR011705">
    <property type="entry name" value="BACK"/>
</dbReference>
<dbReference type="PROSITE" id="PS50294">
    <property type="entry name" value="WD_REPEATS_REGION"/>
    <property type="match status" value="1"/>
</dbReference>
<evidence type="ECO:0000256" key="5">
    <source>
        <dbReference type="ARBA" id="ARBA00022692"/>
    </source>
</evidence>
<dbReference type="PROSITE" id="PS50082">
    <property type="entry name" value="WD_REPEATS_2"/>
    <property type="match status" value="1"/>
</dbReference>
<dbReference type="InterPro" id="IPR003591">
    <property type="entry name" value="Leu-rich_rpt_typical-subtyp"/>
</dbReference>
<feature type="repeat" description="WD" evidence="11">
    <location>
        <begin position="1991"/>
        <end position="2032"/>
    </location>
</feature>
<keyword evidence="11" id="KW-0853">WD repeat</keyword>
<dbReference type="SUPFAM" id="SSF54695">
    <property type="entry name" value="POZ domain"/>
    <property type="match status" value="1"/>
</dbReference>
<dbReference type="SUPFAM" id="SSF50998">
    <property type="entry name" value="Quinoprotein alcohol dehydrogenase-like"/>
    <property type="match status" value="1"/>
</dbReference>
<feature type="compositionally biased region" description="Basic and acidic residues" evidence="12">
    <location>
        <begin position="1842"/>
        <end position="1852"/>
    </location>
</feature>
<feature type="compositionally biased region" description="Acidic residues" evidence="12">
    <location>
        <begin position="1832"/>
        <end position="1841"/>
    </location>
</feature>
<dbReference type="GO" id="GO:0005085">
    <property type="term" value="F:guanyl-nucleotide exchange factor activity"/>
    <property type="evidence" value="ECO:0007669"/>
    <property type="project" value="UniProtKB-KW"/>
</dbReference>
<dbReference type="InterPro" id="IPR006652">
    <property type="entry name" value="Kelch_1"/>
</dbReference>
<dbReference type="InterPro" id="IPR057977">
    <property type="entry name" value="TPR_DENND3"/>
</dbReference>
<dbReference type="PROSITE" id="PS50211">
    <property type="entry name" value="DENN"/>
    <property type="match status" value="1"/>
</dbReference>
<evidence type="ECO:0000256" key="4">
    <source>
        <dbReference type="ARBA" id="ARBA00022658"/>
    </source>
</evidence>
<dbReference type="Gene3D" id="1.25.40.420">
    <property type="match status" value="1"/>
</dbReference>
<dbReference type="Gene3D" id="3.40.50.11500">
    <property type="match status" value="1"/>
</dbReference>
<dbReference type="InterPro" id="IPR001680">
    <property type="entry name" value="WD40_rpt"/>
</dbReference>
<dbReference type="Gene3D" id="3.30.710.10">
    <property type="entry name" value="Potassium Channel Kv1.1, Chain A"/>
    <property type="match status" value="1"/>
</dbReference>
<evidence type="ECO:0000256" key="8">
    <source>
        <dbReference type="ARBA" id="ARBA00022989"/>
    </source>
</evidence>
<evidence type="ECO:0000313" key="17">
    <source>
        <dbReference type="EMBL" id="KAK1784758.1"/>
    </source>
</evidence>
<dbReference type="Pfam" id="PF16819">
    <property type="entry name" value="DUF5074"/>
    <property type="match status" value="1"/>
</dbReference>
<dbReference type="InterPro" id="IPR015943">
    <property type="entry name" value="WD40/YVTN_repeat-like_dom_sf"/>
</dbReference>
<dbReference type="SUPFAM" id="SSF117281">
    <property type="entry name" value="Kelch motif"/>
    <property type="match status" value="1"/>
</dbReference>
<dbReference type="InterPro" id="IPR015915">
    <property type="entry name" value="Kelch-typ_b-propeller"/>
</dbReference>
<feature type="domain" description="UDENN" evidence="16">
    <location>
        <begin position="1053"/>
        <end position="1468"/>
    </location>
</feature>
<keyword evidence="9 13" id="KW-0472">Membrane</keyword>
<dbReference type="SMART" id="SM00612">
    <property type="entry name" value="Kelch"/>
    <property type="match status" value="5"/>
</dbReference>
<dbReference type="Pfam" id="PF24681">
    <property type="entry name" value="Kelch_KLHDC2_KLHL20_DRC7"/>
    <property type="match status" value="1"/>
</dbReference>
<evidence type="ECO:0008006" key="19">
    <source>
        <dbReference type="Google" id="ProtNLM"/>
    </source>
</evidence>
<dbReference type="PANTHER" id="PTHR12296:SF21">
    <property type="entry name" value="DENN DOMAIN-CONTAINING PROTEIN 3"/>
    <property type="match status" value="1"/>
</dbReference>
<reference evidence="17" key="1">
    <citation type="submission" date="2023-03" db="EMBL/GenBank/DDBJ databases">
        <title>Electrophorus voltai genome.</title>
        <authorList>
            <person name="Bian C."/>
        </authorList>
    </citation>
    <scope>NUCLEOTIDE SEQUENCE</scope>
    <source>
        <strain evidence="17">CB-2022</strain>
        <tissue evidence="17">Muscle</tissue>
    </source>
</reference>
<dbReference type="InterPro" id="IPR037516">
    <property type="entry name" value="Tripartite_DENN"/>
</dbReference>
<dbReference type="SMART" id="SM00369">
    <property type="entry name" value="LRR_TYP"/>
    <property type="match status" value="3"/>
</dbReference>
<keyword evidence="3" id="KW-0433">Leucine-rich repeat</keyword>
<feature type="domain" description="BTB" evidence="15">
    <location>
        <begin position="387"/>
        <end position="454"/>
    </location>
</feature>
<dbReference type="InterPro" id="IPR011333">
    <property type="entry name" value="SKP1/BTB/POZ_sf"/>
</dbReference>
<dbReference type="FunFam" id="1.25.40.420:FF:000001">
    <property type="entry name" value="Kelch-like family member 12"/>
    <property type="match status" value="1"/>
</dbReference>
<comment type="subcellular location">
    <subcellularLocation>
        <location evidence="1">Membrane</location>
        <topology evidence="1">Single-pass membrane protein</topology>
    </subcellularLocation>
</comment>
<feature type="region of interest" description="Disordered" evidence="12">
    <location>
        <begin position="945"/>
        <end position="964"/>
    </location>
</feature>
<dbReference type="InterPro" id="IPR043153">
    <property type="entry name" value="DENN_C"/>
</dbReference>
<dbReference type="InterPro" id="IPR001194">
    <property type="entry name" value="cDENN_dom"/>
</dbReference>
<dbReference type="Gene3D" id="2.130.10.10">
    <property type="entry name" value="YVTN repeat-like/Quinoprotein amine dehydrogenase"/>
    <property type="match status" value="1"/>
</dbReference>
<evidence type="ECO:0000256" key="10">
    <source>
        <dbReference type="ARBA" id="ARBA00049658"/>
    </source>
</evidence>
<feature type="region of interest" description="Disordered" evidence="12">
    <location>
        <begin position="1832"/>
        <end position="1867"/>
    </location>
</feature>
<evidence type="ECO:0000256" key="14">
    <source>
        <dbReference type="SAM" id="SignalP"/>
    </source>
</evidence>
<gene>
    <name evidence="17" type="ORF">P4O66_003431</name>
</gene>
<dbReference type="InterPro" id="IPR051696">
    <property type="entry name" value="DENN_Domain_GEFs"/>
</dbReference>
<dbReference type="EMBL" id="JAROKS010000026">
    <property type="protein sequence ID" value="KAK1784758.1"/>
    <property type="molecule type" value="Genomic_DNA"/>
</dbReference>
<evidence type="ECO:0000256" key="1">
    <source>
        <dbReference type="ARBA" id="ARBA00004167"/>
    </source>
</evidence>
<keyword evidence="6 14" id="KW-0732">Signal</keyword>
<dbReference type="InterPro" id="IPR005112">
    <property type="entry name" value="dDENN_dom"/>
</dbReference>
<organism evidence="17 18">
    <name type="scientific">Electrophorus voltai</name>
    <dbReference type="NCBI Taxonomy" id="2609070"/>
    <lineage>
        <taxon>Eukaryota</taxon>
        <taxon>Metazoa</taxon>
        <taxon>Chordata</taxon>
        <taxon>Craniata</taxon>
        <taxon>Vertebrata</taxon>
        <taxon>Euteleostomi</taxon>
        <taxon>Actinopterygii</taxon>
        <taxon>Neopterygii</taxon>
        <taxon>Teleostei</taxon>
        <taxon>Ostariophysi</taxon>
        <taxon>Gymnotiformes</taxon>
        <taxon>Gymnotoidei</taxon>
        <taxon>Gymnotidae</taxon>
        <taxon>Electrophorus</taxon>
    </lineage>
</organism>
<proteinExistence type="inferred from homology"/>
<evidence type="ECO:0000256" key="13">
    <source>
        <dbReference type="SAM" id="Phobius"/>
    </source>
</evidence>
<protein>
    <recommendedName>
        <fullName evidence="19">BTB domain-containing protein</fullName>
    </recommendedName>
</protein>
<evidence type="ECO:0000259" key="16">
    <source>
        <dbReference type="PROSITE" id="PS50211"/>
    </source>
</evidence>
<dbReference type="Proteomes" id="UP001239994">
    <property type="component" value="Unassembled WGS sequence"/>
</dbReference>
<keyword evidence="18" id="KW-1185">Reference proteome</keyword>
<evidence type="ECO:0000256" key="2">
    <source>
        <dbReference type="ARBA" id="ARBA00022441"/>
    </source>
</evidence>
<evidence type="ECO:0000256" key="3">
    <source>
        <dbReference type="ARBA" id="ARBA00022614"/>
    </source>
</evidence>
<keyword evidence="8 13" id="KW-1133">Transmembrane helix</keyword>
<feature type="chain" id="PRO_5042144417" description="BTB domain-containing protein" evidence="14">
    <location>
        <begin position="33"/>
        <end position="2253"/>
    </location>
</feature>
<dbReference type="GO" id="GO:0031410">
    <property type="term" value="C:cytoplasmic vesicle"/>
    <property type="evidence" value="ECO:0007669"/>
    <property type="project" value="TreeGrafter"/>
</dbReference>
<keyword evidence="4" id="KW-0344">Guanine-nucleotide releasing factor</keyword>
<keyword evidence="7" id="KW-0677">Repeat</keyword>
<comment type="caution">
    <text evidence="17">The sequence shown here is derived from an EMBL/GenBank/DDBJ whole genome shotgun (WGS) entry which is preliminary data.</text>
</comment>
<dbReference type="Pfam" id="PF13855">
    <property type="entry name" value="LRR_8"/>
    <property type="match status" value="1"/>
</dbReference>
<evidence type="ECO:0000256" key="7">
    <source>
        <dbReference type="ARBA" id="ARBA00022737"/>
    </source>
</evidence>
<dbReference type="SUPFAM" id="SSF52058">
    <property type="entry name" value="L domain-like"/>
    <property type="match status" value="1"/>
</dbReference>
<dbReference type="Gene3D" id="2.120.10.80">
    <property type="entry name" value="Kelch-type beta propeller"/>
    <property type="match status" value="1"/>
</dbReference>
<dbReference type="Pfam" id="PF07707">
    <property type="entry name" value="BACK"/>
    <property type="match status" value="1"/>
</dbReference>
<evidence type="ECO:0000256" key="6">
    <source>
        <dbReference type="ARBA" id="ARBA00022729"/>
    </source>
</evidence>
<dbReference type="Pfam" id="PF02141">
    <property type="entry name" value="DENN"/>
    <property type="match status" value="1"/>
</dbReference>